<dbReference type="Proteomes" id="UP000521943">
    <property type="component" value="Unassembled WGS sequence"/>
</dbReference>
<evidence type="ECO:0000313" key="2">
    <source>
        <dbReference type="Proteomes" id="UP000521943"/>
    </source>
</evidence>
<gene>
    <name evidence="1" type="ORF">DFP72DRAFT_426481</name>
</gene>
<dbReference type="EMBL" id="JACGCI010000040">
    <property type="protein sequence ID" value="KAF6753220.1"/>
    <property type="molecule type" value="Genomic_DNA"/>
</dbReference>
<proteinExistence type="predicted"/>
<protein>
    <submittedName>
        <fullName evidence="1">Uncharacterized protein</fullName>
    </submittedName>
</protein>
<sequence>MIPSHHAVIGVVDSGSEPPLSTSNASPHRLLAQEPWVSTLLVRTMLNVSAEDALAVLEAQPTHVSEDSEYQSMRLLFRYSHFSAKESERLLARVVALNALASGPVPHSNHSCLSDKPFRRGSLCDASGKVRSPITVLPHYFQVHSLCSSDSNQGPTIDTLWTFHLTENHDHQLAVREPFTITLECAGPGMRSSGVQGIPSLFLPASTLCDSLAWESLDGTSPNDAPDLGRLYPNIERVIIDKREFLDQTWRPSVSRCSNTHRLREKCGC</sequence>
<keyword evidence="2" id="KW-1185">Reference proteome</keyword>
<reference evidence="1 2" key="1">
    <citation type="submission" date="2020-07" db="EMBL/GenBank/DDBJ databases">
        <title>Comparative genomics of pyrophilous fungi reveals a link between fire events and developmental genes.</title>
        <authorList>
            <consortium name="DOE Joint Genome Institute"/>
            <person name="Steindorff A.S."/>
            <person name="Carver A."/>
            <person name="Calhoun S."/>
            <person name="Stillman K."/>
            <person name="Liu H."/>
            <person name="Lipzen A."/>
            <person name="Pangilinan J."/>
            <person name="Labutti K."/>
            <person name="Bruns T.D."/>
            <person name="Grigoriev I.V."/>
        </authorList>
    </citation>
    <scope>NUCLEOTIDE SEQUENCE [LARGE SCALE GENOMIC DNA]</scope>
    <source>
        <strain evidence="1 2">CBS 144469</strain>
    </source>
</reference>
<dbReference type="AlphaFoldDB" id="A0A8H6HUQ9"/>
<name>A0A8H6HUQ9_9AGAR</name>
<accession>A0A8H6HUQ9</accession>
<organism evidence="1 2">
    <name type="scientific">Ephemerocybe angulata</name>
    <dbReference type="NCBI Taxonomy" id="980116"/>
    <lineage>
        <taxon>Eukaryota</taxon>
        <taxon>Fungi</taxon>
        <taxon>Dikarya</taxon>
        <taxon>Basidiomycota</taxon>
        <taxon>Agaricomycotina</taxon>
        <taxon>Agaricomycetes</taxon>
        <taxon>Agaricomycetidae</taxon>
        <taxon>Agaricales</taxon>
        <taxon>Agaricineae</taxon>
        <taxon>Psathyrellaceae</taxon>
        <taxon>Ephemerocybe</taxon>
    </lineage>
</organism>
<comment type="caution">
    <text evidence="1">The sequence shown here is derived from an EMBL/GenBank/DDBJ whole genome shotgun (WGS) entry which is preliminary data.</text>
</comment>
<evidence type="ECO:0000313" key="1">
    <source>
        <dbReference type="EMBL" id="KAF6753220.1"/>
    </source>
</evidence>